<dbReference type="PANTHER" id="PTHR38589:SF1">
    <property type="entry name" value="BLR0621 PROTEIN"/>
    <property type="match status" value="1"/>
</dbReference>
<feature type="active site" description="Nucleophile" evidence="7">
    <location>
        <position position="132"/>
    </location>
</feature>
<evidence type="ECO:0000256" key="2">
    <source>
        <dbReference type="ARBA" id="ARBA00005992"/>
    </source>
</evidence>
<evidence type="ECO:0000256" key="4">
    <source>
        <dbReference type="ARBA" id="ARBA00022960"/>
    </source>
</evidence>
<dbReference type="KEGG" id="poz:I0K15_06820"/>
<protein>
    <submittedName>
        <fullName evidence="10">L,D-transpeptidase family protein</fullName>
    </submittedName>
</protein>
<comment type="pathway">
    <text evidence="1 7">Cell wall biogenesis; peptidoglycan biosynthesis.</text>
</comment>
<evidence type="ECO:0000313" key="11">
    <source>
        <dbReference type="Proteomes" id="UP000594800"/>
    </source>
</evidence>
<comment type="similarity">
    <text evidence="2">Belongs to the YkuD family.</text>
</comment>
<dbReference type="Proteomes" id="UP000594800">
    <property type="component" value="Chromosome"/>
</dbReference>
<evidence type="ECO:0000256" key="8">
    <source>
        <dbReference type="SAM" id="MobiDB-lite"/>
    </source>
</evidence>
<feature type="active site" description="Proton donor/acceptor" evidence="7">
    <location>
        <position position="120"/>
    </location>
</feature>
<dbReference type="CDD" id="cd16913">
    <property type="entry name" value="YkuD_like"/>
    <property type="match status" value="1"/>
</dbReference>
<dbReference type="GO" id="GO:0071555">
    <property type="term" value="P:cell wall organization"/>
    <property type="evidence" value="ECO:0007669"/>
    <property type="project" value="UniProtKB-UniRule"/>
</dbReference>
<accession>A0A7S9LUB2</accession>
<evidence type="ECO:0000256" key="3">
    <source>
        <dbReference type="ARBA" id="ARBA00022679"/>
    </source>
</evidence>
<keyword evidence="3" id="KW-0808">Transferase</keyword>
<gene>
    <name evidence="10" type="ORF">I0K15_06820</name>
</gene>
<feature type="domain" description="L,D-TPase catalytic" evidence="9">
    <location>
        <begin position="1"/>
        <end position="156"/>
    </location>
</feature>
<dbReference type="UniPathway" id="UPA00219"/>
<keyword evidence="5 7" id="KW-0573">Peptidoglycan synthesis</keyword>
<keyword evidence="4 7" id="KW-0133">Cell shape</keyword>
<organism evidence="10 11">
    <name type="scientific">Pontivivens ytuae</name>
    <dbReference type="NCBI Taxonomy" id="2789856"/>
    <lineage>
        <taxon>Bacteria</taxon>
        <taxon>Pseudomonadati</taxon>
        <taxon>Pseudomonadota</taxon>
        <taxon>Alphaproteobacteria</taxon>
        <taxon>Rhodobacterales</taxon>
        <taxon>Paracoccaceae</taxon>
        <taxon>Pontivivens</taxon>
    </lineage>
</organism>
<dbReference type="Pfam" id="PF03734">
    <property type="entry name" value="YkuD"/>
    <property type="match status" value="1"/>
</dbReference>
<evidence type="ECO:0000256" key="1">
    <source>
        <dbReference type="ARBA" id="ARBA00004752"/>
    </source>
</evidence>
<dbReference type="GO" id="GO:0016740">
    <property type="term" value="F:transferase activity"/>
    <property type="evidence" value="ECO:0007669"/>
    <property type="project" value="UniProtKB-KW"/>
</dbReference>
<dbReference type="GO" id="GO:0008360">
    <property type="term" value="P:regulation of cell shape"/>
    <property type="evidence" value="ECO:0007669"/>
    <property type="project" value="UniProtKB-UniRule"/>
</dbReference>
<dbReference type="PANTHER" id="PTHR38589">
    <property type="entry name" value="BLR0621 PROTEIN"/>
    <property type="match status" value="1"/>
</dbReference>
<reference evidence="10 11" key="1">
    <citation type="submission" date="2020-11" db="EMBL/GenBank/DDBJ databases">
        <title>Description of Pontivivens ytuae sp. nov. isolated from deep sea sediment of Mariana Trench.</title>
        <authorList>
            <person name="Wang Z."/>
            <person name="Sun Q.-L."/>
            <person name="Xu X.-D."/>
            <person name="Tang Y.-Z."/>
            <person name="Zhang J."/>
        </authorList>
    </citation>
    <scope>NUCLEOTIDE SEQUENCE [LARGE SCALE GENOMIC DNA]</scope>
    <source>
        <strain evidence="10 11">MT2928</strain>
    </source>
</reference>
<dbReference type="EMBL" id="CP064942">
    <property type="protein sequence ID" value="QPH55441.1"/>
    <property type="molecule type" value="Genomic_DNA"/>
</dbReference>
<dbReference type="InterPro" id="IPR005490">
    <property type="entry name" value="LD_TPept_cat_dom"/>
</dbReference>
<dbReference type="SUPFAM" id="SSF141523">
    <property type="entry name" value="L,D-transpeptidase catalytic domain-like"/>
    <property type="match status" value="1"/>
</dbReference>
<keyword evidence="6 7" id="KW-0961">Cell wall biogenesis/degradation</keyword>
<dbReference type="AlphaFoldDB" id="A0A7S9LUB2"/>
<dbReference type="GO" id="GO:0009252">
    <property type="term" value="P:peptidoglycan biosynthetic process"/>
    <property type="evidence" value="ECO:0007669"/>
    <property type="project" value="UniProtKB-UniPathway"/>
</dbReference>
<evidence type="ECO:0000313" key="10">
    <source>
        <dbReference type="EMBL" id="QPH55441.1"/>
    </source>
</evidence>
<evidence type="ECO:0000259" key="9">
    <source>
        <dbReference type="PROSITE" id="PS52029"/>
    </source>
</evidence>
<dbReference type="PROSITE" id="PS52029">
    <property type="entry name" value="LD_TPASE"/>
    <property type="match status" value="1"/>
</dbReference>
<evidence type="ECO:0000256" key="5">
    <source>
        <dbReference type="ARBA" id="ARBA00022984"/>
    </source>
</evidence>
<dbReference type="InterPro" id="IPR038063">
    <property type="entry name" value="Transpep_catalytic_dom"/>
</dbReference>
<name>A0A7S9LUB2_9RHOB</name>
<keyword evidence="11" id="KW-1185">Reference proteome</keyword>
<evidence type="ECO:0000256" key="7">
    <source>
        <dbReference type="PROSITE-ProRule" id="PRU01373"/>
    </source>
</evidence>
<proteinExistence type="inferred from homology"/>
<dbReference type="GO" id="GO:0004180">
    <property type="term" value="F:carboxypeptidase activity"/>
    <property type="evidence" value="ECO:0007669"/>
    <property type="project" value="UniProtKB-ARBA"/>
</dbReference>
<feature type="region of interest" description="Disordered" evidence="8">
    <location>
        <begin position="49"/>
        <end position="80"/>
    </location>
</feature>
<evidence type="ECO:0000256" key="6">
    <source>
        <dbReference type="ARBA" id="ARBA00023316"/>
    </source>
</evidence>
<sequence>MALYRGRRMPCAIGRSGITKAKREGDGATPAGAYELLQVMWRADRGARPRTALPTSPLSPADIWSDDPRDPGYNRRHRGRDHSFGHERMWRSDGLYDIVVETSHNARPPVPGAGSAIFVHLWRAPLRATEGCVAFSRPDLEWILARWRPRDRLVIQS</sequence>